<organism evidence="2 3">
    <name type="scientific">Arenibacter palladensis</name>
    <dbReference type="NCBI Taxonomy" id="237373"/>
    <lineage>
        <taxon>Bacteria</taxon>
        <taxon>Pseudomonadati</taxon>
        <taxon>Bacteroidota</taxon>
        <taxon>Flavobacteriia</taxon>
        <taxon>Flavobacteriales</taxon>
        <taxon>Flavobacteriaceae</taxon>
        <taxon>Arenibacter</taxon>
    </lineage>
</organism>
<dbReference type="RefSeq" id="WP_084532546.1">
    <property type="nucleotide sequence ID" value="NZ_FQUX01000002.1"/>
</dbReference>
<evidence type="ECO:0000313" key="2">
    <source>
        <dbReference type="EMBL" id="SHF10468.1"/>
    </source>
</evidence>
<sequence length="423" mass="46660">MRRSGFKMRFIPLCIAALALTACSSDDTEAVNLTEETSDTETTEDDSSGIDLDSYILAVAPDDGVFLIDHDGDTLFEWDMDGDNLGNDAKLYSDGSLVTTIKVNNPSINFGGYGGQFRKINADQTLAWEVSYSSSTYIAHHDVNYLSNGNIIFPVWEEVSSSEAADMGFSGNFDIYPDAIIEMNPLTQEVVWEWHTKDHIVQDYDSSKANYGVVADNPNKIDINYNNDQTDGDITHFNGITLDETNDLIYVTVNFYSEVWVIDHSTTSQEAATSAGGNYGLGGDLVYRFGNPLAYDNVGEVTLNRVHFPNLFDGNKMLVFANNKYDGQSAVVEYELNPPYLLVAGQDNEPSITWEFTDSDLYSNGLGSGVRMSNGNTLISEGTGTLWEVSASGEVLWQNNDYNRPWRAYAFPVDDPAITALGL</sequence>
<name>A0A1M4YXN4_9FLAO</name>
<accession>A0A1M4YXN4</accession>
<dbReference type="Proteomes" id="UP000184406">
    <property type="component" value="Unassembled WGS sequence"/>
</dbReference>
<proteinExistence type="predicted"/>
<dbReference type="PANTHER" id="PTHR35340:SF5">
    <property type="entry name" value="ASST-DOMAIN-CONTAINING PROTEIN"/>
    <property type="match status" value="1"/>
</dbReference>
<dbReference type="EMBL" id="FQUX01000002">
    <property type="protein sequence ID" value="SHF10468.1"/>
    <property type="molecule type" value="Genomic_DNA"/>
</dbReference>
<dbReference type="PROSITE" id="PS51257">
    <property type="entry name" value="PROKAR_LIPOPROTEIN"/>
    <property type="match status" value="1"/>
</dbReference>
<gene>
    <name evidence="2" type="ORF">SAMN03080594_102615</name>
</gene>
<feature type="chain" id="PRO_5012544720" description="Arylsulfotransferase (ASST)" evidence="1">
    <location>
        <begin position="25"/>
        <end position="423"/>
    </location>
</feature>
<keyword evidence="1" id="KW-0732">Signal</keyword>
<evidence type="ECO:0008006" key="4">
    <source>
        <dbReference type="Google" id="ProtNLM"/>
    </source>
</evidence>
<keyword evidence="3" id="KW-1185">Reference proteome</keyword>
<feature type="signal peptide" evidence="1">
    <location>
        <begin position="1"/>
        <end position="24"/>
    </location>
</feature>
<dbReference type="InterPro" id="IPR053143">
    <property type="entry name" value="Arylsulfate_ST"/>
</dbReference>
<evidence type="ECO:0000313" key="3">
    <source>
        <dbReference type="Proteomes" id="UP000184406"/>
    </source>
</evidence>
<evidence type="ECO:0000256" key="1">
    <source>
        <dbReference type="SAM" id="SignalP"/>
    </source>
</evidence>
<protein>
    <recommendedName>
        <fullName evidence="4">Arylsulfotransferase (ASST)</fullName>
    </recommendedName>
</protein>
<dbReference type="AlphaFoldDB" id="A0A1M4YXN4"/>
<dbReference type="PANTHER" id="PTHR35340">
    <property type="entry name" value="PQQ ENZYME REPEAT PROTEIN-RELATED"/>
    <property type="match status" value="1"/>
</dbReference>
<reference evidence="3" key="1">
    <citation type="submission" date="2016-11" db="EMBL/GenBank/DDBJ databases">
        <authorList>
            <person name="Varghese N."/>
            <person name="Submissions S."/>
        </authorList>
    </citation>
    <scope>NUCLEOTIDE SEQUENCE [LARGE SCALE GENOMIC DNA]</scope>
    <source>
        <strain evidence="3">DSM 17539</strain>
    </source>
</reference>